<accession>A0A9N8V5H8</accession>
<gene>
    <name evidence="1" type="ORF">AGERDE_LOCUS814</name>
</gene>
<evidence type="ECO:0000313" key="1">
    <source>
        <dbReference type="EMBL" id="CAG8437893.1"/>
    </source>
</evidence>
<dbReference type="InterPro" id="IPR036910">
    <property type="entry name" value="HMG_box_dom_sf"/>
</dbReference>
<comment type="caution">
    <text evidence="1">The sequence shown here is derived from an EMBL/GenBank/DDBJ whole genome shotgun (WGS) entry which is preliminary data.</text>
</comment>
<organism evidence="1 2">
    <name type="scientific">Ambispora gerdemannii</name>
    <dbReference type="NCBI Taxonomy" id="144530"/>
    <lineage>
        <taxon>Eukaryota</taxon>
        <taxon>Fungi</taxon>
        <taxon>Fungi incertae sedis</taxon>
        <taxon>Mucoromycota</taxon>
        <taxon>Glomeromycotina</taxon>
        <taxon>Glomeromycetes</taxon>
        <taxon>Archaeosporales</taxon>
        <taxon>Ambisporaceae</taxon>
        <taxon>Ambispora</taxon>
    </lineage>
</organism>
<proteinExistence type="predicted"/>
<evidence type="ECO:0000313" key="2">
    <source>
        <dbReference type="Proteomes" id="UP000789831"/>
    </source>
</evidence>
<dbReference type="EMBL" id="CAJVPL010000044">
    <property type="protein sequence ID" value="CAG8437893.1"/>
    <property type="molecule type" value="Genomic_DNA"/>
</dbReference>
<dbReference type="AlphaFoldDB" id="A0A9N8V5H8"/>
<dbReference type="OrthoDB" id="10398099at2759"/>
<dbReference type="Proteomes" id="UP000789831">
    <property type="component" value="Unassembled WGS sequence"/>
</dbReference>
<sequence>MQSSNQKNSEMNPILSITPYPPIVTPQDLLAKAGARLEKSGKVSRIPNAFIAFRMDVCREIRFMGDHNISQPQLSLMCKTLWEKQPEYVRNAYQHIAASAKILYKRMVQNRIQQRLGETGEKKTSYEQTPFLDDEMNENLDPVNQAENPSFVTMTSSEVSAHDSSILSSTTAAGLALPTYNSNLTLQNESQNHIIEESQNLSSINNFRPPEFNSNFSDPVQTQESFSAESFSNEYLHLEVQTSYFDLSFGNINFDLMDSGNVMEPSSFESFNNRDQEFRSDMPFHSTSNNLNEIQQPDHNLIDIIVMNNSAEKTHAHDHCNAGDYIIELRSKLQFLERKLDTLIKFLNEKGFEVNEN</sequence>
<protein>
    <submittedName>
        <fullName evidence="1">8934_t:CDS:1</fullName>
    </submittedName>
</protein>
<keyword evidence="2" id="KW-1185">Reference proteome</keyword>
<name>A0A9N8V5H8_9GLOM</name>
<dbReference type="SUPFAM" id="SSF47095">
    <property type="entry name" value="HMG-box"/>
    <property type="match status" value="1"/>
</dbReference>
<dbReference type="Gene3D" id="1.10.30.10">
    <property type="entry name" value="High mobility group box domain"/>
    <property type="match status" value="1"/>
</dbReference>
<reference evidence="1" key="1">
    <citation type="submission" date="2021-06" db="EMBL/GenBank/DDBJ databases">
        <authorList>
            <person name="Kallberg Y."/>
            <person name="Tangrot J."/>
            <person name="Rosling A."/>
        </authorList>
    </citation>
    <scope>NUCLEOTIDE SEQUENCE</scope>
    <source>
        <strain evidence="1">MT106</strain>
    </source>
</reference>